<accession>A0AAV8XJG3</accession>
<feature type="domain" description="Mutator-like transposase" evidence="1">
    <location>
        <begin position="1"/>
        <end position="75"/>
    </location>
</feature>
<dbReference type="EMBL" id="JANEYF010003168">
    <property type="protein sequence ID" value="KAJ8938659.1"/>
    <property type="molecule type" value="Genomic_DNA"/>
</dbReference>
<reference evidence="2" key="1">
    <citation type="journal article" date="2023" name="Insect Mol. Biol.">
        <title>Genome sequencing provides insights into the evolution of gene families encoding plant cell wall-degrading enzymes in longhorned beetles.</title>
        <authorList>
            <person name="Shin N.R."/>
            <person name="Okamura Y."/>
            <person name="Kirsch R."/>
            <person name="Pauchet Y."/>
        </authorList>
    </citation>
    <scope>NUCLEOTIDE SEQUENCE</scope>
    <source>
        <strain evidence="2">RBIC_L_NR</strain>
    </source>
</reference>
<comment type="caution">
    <text evidence="2">The sequence shown here is derived from an EMBL/GenBank/DDBJ whole genome shotgun (WGS) entry which is preliminary data.</text>
</comment>
<evidence type="ECO:0000313" key="2">
    <source>
        <dbReference type="EMBL" id="KAJ8938659.1"/>
    </source>
</evidence>
<dbReference type="Pfam" id="PF20700">
    <property type="entry name" value="Mutator"/>
    <property type="match status" value="1"/>
</dbReference>
<gene>
    <name evidence="2" type="ORF">NQ314_011398</name>
</gene>
<sequence>MGIISIGCGFSQLEEFSSCLNIPPMTPTVYQLEHINTGTIIHDTAWEEIEKAGKEEADIEKEDVDEDGIPCITVISELGAKGHIKPIRMHFLELPVL</sequence>
<evidence type="ECO:0000259" key="1">
    <source>
        <dbReference type="Pfam" id="PF20700"/>
    </source>
</evidence>
<dbReference type="AlphaFoldDB" id="A0AAV8XJG3"/>
<organism evidence="2 3">
    <name type="scientific">Rhamnusium bicolor</name>
    <dbReference type="NCBI Taxonomy" id="1586634"/>
    <lineage>
        <taxon>Eukaryota</taxon>
        <taxon>Metazoa</taxon>
        <taxon>Ecdysozoa</taxon>
        <taxon>Arthropoda</taxon>
        <taxon>Hexapoda</taxon>
        <taxon>Insecta</taxon>
        <taxon>Pterygota</taxon>
        <taxon>Neoptera</taxon>
        <taxon>Endopterygota</taxon>
        <taxon>Coleoptera</taxon>
        <taxon>Polyphaga</taxon>
        <taxon>Cucujiformia</taxon>
        <taxon>Chrysomeloidea</taxon>
        <taxon>Cerambycidae</taxon>
        <taxon>Lepturinae</taxon>
        <taxon>Rhagiini</taxon>
        <taxon>Rhamnusium</taxon>
    </lineage>
</organism>
<proteinExistence type="predicted"/>
<keyword evidence="3" id="KW-1185">Reference proteome</keyword>
<dbReference type="InterPro" id="IPR049012">
    <property type="entry name" value="Mutator_transp_dom"/>
</dbReference>
<evidence type="ECO:0000313" key="3">
    <source>
        <dbReference type="Proteomes" id="UP001162156"/>
    </source>
</evidence>
<dbReference type="Proteomes" id="UP001162156">
    <property type="component" value="Unassembled WGS sequence"/>
</dbReference>
<protein>
    <recommendedName>
        <fullName evidence="1">Mutator-like transposase domain-containing protein</fullName>
    </recommendedName>
</protein>
<name>A0AAV8XJG3_9CUCU</name>